<accession>A0AAP0N6G7</accession>
<dbReference type="Pfam" id="PF03108">
    <property type="entry name" value="DBD_Tnp_Mut"/>
    <property type="match status" value="1"/>
</dbReference>
<feature type="domain" description="Transposase MuDR plant" evidence="1">
    <location>
        <begin position="173"/>
        <end position="234"/>
    </location>
</feature>
<proteinExistence type="predicted"/>
<gene>
    <name evidence="2" type="ORF">L1049_027301</name>
</gene>
<evidence type="ECO:0000313" key="2">
    <source>
        <dbReference type="EMBL" id="KAK9266606.1"/>
    </source>
</evidence>
<reference evidence="2 3" key="1">
    <citation type="journal article" date="2024" name="Plant J.">
        <title>Genome sequences and population genomics reveal climatic adaptation and genomic divergence between two closely related sweetgum species.</title>
        <authorList>
            <person name="Xu W.Q."/>
            <person name="Ren C.Q."/>
            <person name="Zhang X.Y."/>
            <person name="Comes H.P."/>
            <person name="Liu X.H."/>
            <person name="Li Y.G."/>
            <person name="Kettle C.J."/>
            <person name="Jalonen R."/>
            <person name="Gaisberger H."/>
            <person name="Ma Y.Z."/>
            <person name="Qiu Y.X."/>
        </authorList>
    </citation>
    <scope>NUCLEOTIDE SEQUENCE [LARGE SCALE GENOMIC DNA]</scope>
    <source>
        <strain evidence="2">Hangzhou</strain>
    </source>
</reference>
<dbReference type="AlphaFoldDB" id="A0AAP0N6G7"/>
<protein>
    <recommendedName>
        <fullName evidence="1">Transposase MuDR plant domain-containing protein</fullName>
    </recommendedName>
</protein>
<evidence type="ECO:0000259" key="1">
    <source>
        <dbReference type="Pfam" id="PF03108"/>
    </source>
</evidence>
<comment type="caution">
    <text evidence="2">The sequence shown here is derived from an EMBL/GenBank/DDBJ whole genome shotgun (WGS) entry which is preliminary data.</text>
</comment>
<evidence type="ECO:0000313" key="3">
    <source>
        <dbReference type="Proteomes" id="UP001415857"/>
    </source>
</evidence>
<dbReference type="PANTHER" id="PTHR31973">
    <property type="entry name" value="POLYPROTEIN, PUTATIVE-RELATED"/>
    <property type="match status" value="1"/>
</dbReference>
<name>A0AAP0N6G7_LIQFO</name>
<dbReference type="PANTHER" id="PTHR31973:SF195">
    <property type="entry name" value="MUDR FAMILY TRANSPOSASE"/>
    <property type="match status" value="1"/>
</dbReference>
<dbReference type="EMBL" id="JBBPBK010000097">
    <property type="protein sequence ID" value="KAK9266606.1"/>
    <property type="molecule type" value="Genomic_DNA"/>
</dbReference>
<sequence>MFLSLQSSAEGGNSNSFFQCLAFFKWLQEISFGFEDVRGFFFADRFLSFPVSVWGLDGKSGLKVIILLILEGKYEVLHRVVVVEYCGGLVWISLYGIQLLYMTAVMPVDAHTSFDDIQWFVISKWRSLRPGMVGLFYSLPSHTRIMIDNDVDVRTILSIRKRMHMFQFDIEVCFKDGAKGFRVALRKYSVENGFNYDFVRNGPDRVTAVCRLKERRGCEWRVHARMEHANGWFYICQLNNVHTCGAAVRTTKHSRMGSDIVSSEMVEVVRDKPLLSAVEVRRDFKRKYGLDISYTNAWMGIEKAQNCLYDDNFESFDQLRWFIEESMRTNPGSKLVLDMDECSNRFKRYKGQLLAATAKDGNQLSLKCKSELFMFNEIA</sequence>
<dbReference type="Proteomes" id="UP001415857">
    <property type="component" value="Unassembled WGS sequence"/>
</dbReference>
<dbReference type="InterPro" id="IPR004332">
    <property type="entry name" value="Transposase_MuDR"/>
</dbReference>
<keyword evidence="3" id="KW-1185">Reference proteome</keyword>
<organism evidence="2 3">
    <name type="scientific">Liquidambar formosana</name>
    <name type="common">Formosan gum</name>
    <dbReference type="NCBI Taxonomy" id="63359"/>
    <lineage>
        <taxon>Eukaryota</taxon>
        <taxon>Viridiplantae</taxon>
        <taxon>Streptophyta</taxon>
        <taxon>Embryophyta</taxon>
        <taxon>Tracheophyta</taxon>
        <taxon>Spermatophyta</taxon>
        <taxon>Magnoliopsida</taxon>
        <taxon>eudicotyledons</taxon>
        <taxon>Gunneridae</taxon>
        <taxon>Pentapetalae</taxon>
        <taxon>Saxifragales</taxon>
        <taxon>Altingiaceae</taxon>
        <taxon>Liquidambar</taxon>
    </lineage>
</organism>